<protein>
    <recommendedName>
        <fullName evidence="4">TLC domain-containing protein</fullName>
    </recommendedName>
</protein>
<dbReference type="InParanoid" id="A0A0C3F6J9"/>
<dbReference type="STRING" id="765440.A0A0C3F6J9"/>
<dbReference type="PANTHER" id="PTHR13439:SF72">
    <property type="entry name" value="TLC DOMAIN-CONTAINING PROTEIN"/>
    <property type="match status" value="1"/>
</dbReference>
<gene>
    <name evidence="2" type="ORF">PILCRDRAFT_822776</name>
</gene>
<feature type="transmembrane region" description="Helical" evidence="1">
    <location>
        <begin position="179"/>
        <end position="202"/>
    </location>
</feature>
<feature type="transmembrane region" description="Helical" evidence="1">
    <location>
        <begin position="125"/>
        <end position="143"/>
    </location>
</feature>
<name>A0A0C3F6J9_PILCF</name>
<reference evidence="3" key="2">
    <citation type="submission" date="2015-01" db="EMBL/GenBank/DDBJ databases">
        <title>Evolutionary Origins and Diversification of the Mycorrhizal Mutualists.</title>
        <authorList>
            <consortium name="DOE Joint Genome Institute"/>
            <consortium name="Mycorrhizal Genomics Consortium"/>
            <person name="Kohler A."/>
            <person name="Kuo A."/>
            <person name="Nagy L.G."/>
            <person name="Floudas D."/>
            <person name="Copeland A."/>
            <person name="Barry K.W."/>
            <person name="Cichocki N."/>
            <person name="Veneault-Fourrey C."/>
            <person name="LaButti K."/>
            <person name="Lindquist E.A."/>
            <person name="Lipzen A."/>
            <person name="Lundell T."/>
            <person name="Morin E."/>
            <person name="Murat C."/>
            <person name="Riley R."/>
            <person name="Ohm R."/>
            <person name="Sun H."/>
            <person name="Tunlid A."/>
            <person name="Henrissat B."/>
            <person name="Grigoriev I.V."/>
            <person name="Hibbett D.S."/>
            <person name="Martin F."/>
        </authorList>
    </citation>
    <scope>NUCLEOTIDE SEQUENCE [LARGE SCALE GENOMIC DNA]</scope>
    <source>
        <strain evidence="3">F 1598</strain>
    </source>
</reference>
<evidence type="ECO:0008006" key="4">
    <source>
        <dbReference type="Google" id="ProtNLM"/>
    </source>
</evidence>
<dbReference type="InterPro" id="IPR050846">
    <property type="entry name" value="TLCD"/>
</dbReference>
<dbReference type="PANTHER" id="PTHR13439">
    <property type="entry name" value="CT120 PROTEIN"/>
    <property type="match status" value="1"/>
</dbReference>
<feature type="transmembrane region" description="Helical" evidence="1">
    <location>
        <begin position="149"/>
        <end position="172"/>
    </location>
</feature>
<keyword evidence="3" id="KW-1185">Reference proteome</keyword>
<dbReference type="GO" id="GO:0005783">
    <property type="term" value="C:endoplasmic reticulum"/>
    <property type="evidence" value="ECO:0007669"/>
    <property type="project" value="TreeGrafter"/>
</dbReference>
<feature type="transmembrane region" description="Helical" evidence="1">
    <location>
        <begin position="35"/>
        <end position="53"/>
    </location>
</feature>
<organism evidence="2 3">
    <name type="scientific">Piloderma croceum (strain F 1598)</name>
    <dbReference type="NCBI Taxonomy" id="765440"/>
    <lineage>
        <taxon>Eukaryota</taxon>
        <taxon>Fungi</taxon>
        <taxon>Dikarya</taxon>
        <taxon>Basidiomycota</taxon>
        <taxon>Agaricomycotina</taxon>
        <taxon>Agaricomycetes</taxon>
        <taxon>Agaricomycetidae</taxon>
        <taxon>Atheliales</taxon>
        <taxon>Atheliaceae</taxon>
        <taxon>Piloderma</taxon>
    </lineage>
</organism>
<dbReference type="HOGENOM" id="CLU_050079_0_0_1"/>
<accession>A0A0C3F6J9</accession>
<dbReference type="GO" id="GO:0055088">
    <property type="term" value="P:lipid homeostasis"/>
    <property type="evidence" value="ECO:0007669"/>
    <property type="project" value="TreeGrafter"/>
</dbReference>
<feature type="transmembrane region" description="Helical" evidence="1">
    <location>
        <begin position="214"/>
        <end position="235"/>
    </location>
</feature>
<evidence type="ECO:0000313" key="2">
    <source>
        <dbReference type="EMBL" id="KIM80275.1"/>
    </source>
</evidence>
<keyword evidence="1" id="KW-0472">Membrane</keyword>
<dbReference type="Proteomes" id="UP000054166">
    <property type="component" value="Unassembled WGS sequence"/>
</dbReference>
<dbReference type="OrthoDB" id="341353at2759"/>
<keyword evidence="1" id="KW-0812">Transmembrane</keyword>
<feature type="transmembrane region" description="Helical" evidence="1">
    <location>
        <begin position="59"/>
        <end position="83"/>
    </location>
</feature>
<evidence type="ECO:0000256" key="1">
    <source>
        <dbReference type="SAM" id="Phobius"/>
    </source>
</evidence>
<evidence type="ECO:0000313" key="3">
    <source>
        <dbReference type="Proteomes" id="UP000054166"/>
    </source>
</evidence>
<keyword evidence="1" id="KW-1133">Transmembrane helix</keyword>
<reference evidence="2 3" key="1">
    <citation type="submission" date="2014-04" db="EMBL/GenBank/DDBJ databases">
        <authorList>
            <consortium name="DOE Joint Genome Institute"/>
            <person name="Kuo A."/>
            <person name="Tarkka M."/>
            <person name="Buscot F."/>
            <person name="Kohler A."/>
            <person name="Nagy L.G."/>
            <person name="Floudas D."/>
            <person name="Copeland A."/>
            <person name="Barry K.W."/>
            <person name="Cichocki N."/>
            <person name="Veneault-Fourrey C."/>
            <person name="LaButti K."/>
            <person name="Lindquist E.A."/>
            <person name="Lipzen A."/>
            <person name="Lundell T."/>
            <person name="Morin E."/>
            <person name="Murat C."/>
            <person name="Sun H."/>
            <person name="Tunlid A."/>
            <person name="Henrissat B."/>
            <person name="Grigoriev I.V."/>
            <person name="Hibbett D.S."/>
            <person name="Martin F."/>
            <person name="Nordberg H.P."/>
            <person name="Cantor M.N."/>
            <person name="Hua S.X."/>
        </authorList>
    </citation>
    <scope>NUCLEOTIDE SEQUENCE [LARGE SCALE GENOMIC DNA]</scope>
    <source>
        <strain evidence="2 3">F 1598</strain>
    </source>
</reference>
<sequence>MDNTTLVDNANVVATPNGVLPLAASVELVCSSRTFVPFLFVFCAIYHFLAPLYTTPKQLSWILTTVASATMTLVSIPFVWDYVSSGGDVKSVRTLSSLTYATTRMFQAYLVSDLIMGSIYYRNQLMLLTGWFHHILYVFIVQICIKRAWTQIFCLCALMELPTFLLAISCLYPRLRSNVAFAVTFFLTRILLHLIWCISYLIPSNRTHTTGGSILPSVMLAGVFPLHAIWFKGCVKGFIKRRKENRALAPQAVTVDAVALAHATIPSSTSDSYISFRSASHNHPARKDYSLSTLHHIGYRLWPARKAIYSFVGLGRQTSS</sequence>
<dbReference type="EMBL" id="KN833005">
    <property type="protein sequence ID" value="KIM80275.1"/>
    <property type="molecule type" value="Genomic_DNA"/>
</dbReference>
<proteinExistence type="predicted"/>
<dbReference type="AlphaFoldDB" id="A0A0C3F6J9"/>